<gene>
    <name evidence="2" type="ORF">Airi02_075670</name>
</gene>
<protein>
    <submittedName>
        <fullName evidence="2">Uncharacterized protein</fullName>
    </submittedName>
</protein>
<keyword evidence="3" id="KW-1185">Reference proteome</keyword>
<comment type="caution">
    <text evidence="2">The sequence shown here is derived from an EMBL/GenBank/DDBJ whole genome shotgun (WGS) entry which is preliminary data.</text>
</comment>
<evidence type="ECO:0000256" key="1">
    <source>
        <dbReference type="SAM" id="MobiDB-lite"/>
    </source>
</evidence>
<organism evidence="2 3">
    <name type="scientific">Actinoallomurus iriomotensis</name>
    <dbReference type="NCBI Taxonomy" id="478107"/>
    <lineage>
        <taxon>Bacteria</taxon>
        <taxon>Bacillati</taxon>
        <taxon>Actinomycetota</taxon>
        <taxon>Actinomycetes</taxon>
        <taxon>Streptosporangiales</taxon>
        <taxon>Thermomonosporaceae</taxon>
        <taxon>Actinoallomurus</taxon>
    </lineage>
</organism>
<dbReference type="EMBL" id="BSTK01000014">
    <property type="protein sequence ID" value="GLY89638.1"/>
    <property type="molecule type" value="Genomic_DNA"/>
</dbReference>
<sequence>MGAAAIDPEPLAGDQGFELSMTGPAGDAAAKLKPAAATTNGAVTTAVADWRSQY</sequence>
<evidence type="ECO:0000313" key="3">
    <source>
        <dbReference type="Proteomes" id="UP001165074"/>
    </source>
</evidence>
<dbReference type="RefSeq" id="WP_285580025.1">
    <property type="nucleotide sequence ID" value="NZ_BSTK01000014.1"/>
</dbReference>
<accession>A0A9W6S9P5</accession>
<feature type="region of interest" description="Disordered" evidence="1">
    <location>
        <begin position="1"/>
        <end position="25"/>
    </location>
</feature>
<evidence type="ECO:0000313" key="2">
    <source>
        <dbReference type="EMBL" id="GLY89638.1"/>
    </source>
</evidence>
<dbReference type="Proteomes" id="UP001165074">
    <property type="component" value="Unassembled WGS sequence"/>
</dbReference>
<proteinExistence type="predicted"/>
<dbReference type="AlphaFoldDB" id="A0A9W6S9P5"/>
<reference evidence="2" key="1">
    <citation type="submission" date="2023-03" db="EMBL/GenBank/DDBJ databases">
        <title>Actinoallomurus iriomotensis NBRC 103684.</title>
        <authorList>
            <person name="Ichikawa N."/>
            <person name="Sato H."/>
            <person name="Tonouchi N."/>
        </authorList>
    </citation>
    <scope>NUCLEOTIDE SEQUENCE</scope>
    <source>
        <strain evidence="2">NBRC 103684</strain>
    </source>
</reference>
<name>A0A9W6S9P5_9ACTN</name>